<proteinExistence type="predicted"/>
<accession>G0S392</accession>
<evidence type="ECO:0000313" key="2">
    <source>
        <dbReference type="EMBL" id="EGS22475.1"/>
    </source>
</evidence>
<evidence type="ECO:0000313" key="3">
    <source>
        <dbReference type="Proteomes" id="UP000008066"/>
    </source>
</evidence>
<feature type="compositionally biased region" description="Polar residues" evidence="1">
    <location>
        <begin position="241"/>
        <end position="250"/>
    </location>
</feature>
<dbReference type="RefSeq" id="XP_006692494.1">
    <property type="nucleotide sequence ID" value="XM_006692431.1"/>
</dbReference>
<feature type="region of interest" description="Disordered" evidence="1">
    <location>
        <begin position="167"/>
        <end position="201"/>
    </location>
</feature>
<dbReference type="AlphaFoldDB" id="G0S392"/>
<sequence>MVNTQRIGGPGLRNAIVRHIPLYGQDAAPVQTISIAEIMDSLFLRPPGQPREPFRFWSSGPRPALPSVSPTLDPSAIFDSWEPHSWRSRSACQGLVNPKIKAYLIAPLPAWMSFDDSPLNEPEDSDDILPQWYYPPRVVATVCSGAGPRTTGGQPQSAGAELLHPLDAQCSPDKTDDEEDENGDEKCQHSPAKGVSTPKPPILPIAMHHLADIILLEAMDNYRGRAKDQTSCQEARHENVTGDQTESRSSILDDDAASEHWVELTDKASLLDSDEEAKTEQVEPEWVMVEAA</sequence>
<name>G0S392_CHATD</name>
<dbReference type="KEGG" id="cthr:CTHT_0020150"/>
<evidence type="ECO:0000256" key="1">
    <source>
        <dbReference type="SAM" id="MobiDB-lite"/>
    </source>
</evidence>
<keyword evidence="3" id="KW-1185">Reference proteome</keyword>
<dbReference type="Proteomes" id="UP000008066">
    <property type="component" value="Unassembled WGS sequence"/>
</dbReference>
<protein>
    <submittedName>
        <fullName evidence="2">Uncharacterized protein</fullName>
    </submittedName>
</protein>
<dbReference type="EMBL" id="GL988040">
    <property type="protein sequence ID" value="EGS22475.1"/>
    <property type="molecule type" value="Genomic_DNA"/>
</dbReference>
<gene>
    <name evidence="2" type="ORF">CTHT_0020150</name>
</gene>
<dbReference type="HOGENOM" id="CLU_953168_0_0_1"/>
<feature type="region of interest" description="Disordered" evidence="1">
    <location>
        <begin position="272"/>
        <end position="292"/>
    </location>
</feature>
<feature type="compositionally biased region" description="Basic and acidic residues" evidence="1">
    <location>
        <begin position="227"/>
        <end position="240"/>
    </location>
</feature>
<reference evidence="2 3" key="1">
    <citation type="journal article" date="2011" name="Cell">
        <title>Insight into structure and assembly of the nuclear pore complex by utilizing the genome of a eukaryotic thermophile.</title>
        <authorList>
            <person name="Amlacher S."/>
            <person name="Sarges P."/>
            <person name="Flemming D."/>
            <person name="van Noort V."/>
            <person name="Kunze R."/>
            <person name="Devos D.P."/>
            <person name="Arumugam M."/>
            <person name="Bork P."/>
            <person name="Hurt E."/>
        </authorList>
    </citation>
    <scope>NUCLEOTIDE SEQUENCE [LARGE SCALE GENOMIC DNA]</scope>
    <source>
        <strain evidence="3">DSM 1495 / CBS 144.50 / IMI 039719</strain>
    </source>
</reference>
<feature type="region of interest" description="Disordered" evidence="1">
    <location>
        <begin position="227"/>
        <end position="256"/>
    </location>
</feature>
<organism evidence="3">
    <name type="scientific">Chaetomium thermophilum (strain DSM 1495 / CBS 144.50 / IMI 039719)</name>
    <name type="common">Thermochaetoides thermophila</name>
    <dbReference type="NCBI Taxonomy" id="759272"/>
    <lineage>
        <taxon>Eukaryota</taxon>
        <taxon>Fungi</taxon>
        <taxon>Dikarya</taxon>
        <taxon>Ascomycota</taxon>
        <taxon>Pezizomycotina</taxon>
        <taxon>Sordariomycetes</taxon>
        <taxon>Sordariomycetidae</taxon>
        <taxon>Sordariales</taxon>
        <taxon>Chaetomiaceae</taxon>
        <taxon>Thermochaetoides</taxon>
    </lineage>
</organism>
<dbReference type="GeneID" id="18256053"/>